<dbReference type="PANTHER" id="PTHR47074">
    <property type="entry name" value="BNAC02G40300D PROTEIN"/>
    <property type="match status" value="1"/>
</dbReference>
<protein>
    <recommendedName>
        <fullName evidence="1">RNase H type-1 domain-containing protein</fullName>
    </recommendedName>
</protein>
<name>A0AAD9X9H7_9ROSI</name>
<evidence type="ECO:0000259" key="1">
    <source>
        <dbReference type="Pfam" id="PF13456"/>
    </source>
</evidence>
<dbReference type="PANTHER" id="PTHR47074:SF11">
    <property type="entry name" value="REVERSE TRANSCRIPTASE-LIKE PROTEIN"/>
    <property type="match status" value="1"/>
</dbReference>
<dbReference type="GO" id="GO:0003676">
    <property type="term" value="F:nucleic acid binding"/>
    <property type="evidence" value="ECO:0007669"/>
    <property type="project" value="InterPro"/>
</dbReference>
<accession>A0AAD9X9H7</accession>
<proteinExistence type="predicted"/>
<dbReference type="InterPro" id="IPR052929">
    <property type="entry name" value="RNase_H-like_EbsB-rel"/>
</dbReference>
<dbReference type="InterPro" id="IPR002156">
    <property type="entry name" value="RNaseH_domain"/>
</dbReference>
<dbReference type="AlphaFoldDB" id="A0AAD9X9H7"/>
<reference evidence="2" key="1">
    <citation type="journal article" date="2023" name="Plant J.">
        <title>Genome sequences and population genomics provide insights into the demographic history, inbreeding, and mutation load of two 'living fossil' tree species of Dipteronia.</title>
        <authorList>
            <person name="Feng Y."/>
            <person name="Comes H.P."/>
            <person name="Chen J."/>
            <person name="Zhu S."/>
            <person name="Lu R."/>
            <person name="Zhang X."/>
            <person name="Li P."/>
            <person name="Qiu J."/>
            <person name="Olsen K.M."/>
            <person name="Qiu Y."/>
        </authorList>
    </citation>
    <scope>NUCLEOTIDE SEQUENCE</scope>
    <source>
        <strain evidence="2">KIB01</strain>
    </source>
</reference>
<feature type="domain" description="RNase H type-1" evidence="1">
    <location>
        <begin position="92"/>
        <end position="192"/>
    </location>
</feature>
<dbReference type="Proteomes" id="UP001280121">
    <property type="component" value="Unassembled WGS sequence"/>
</dbReference>
<comment type="caution">
    <text evidence="2">The sequence shown here is derived from an EMBL/GenBank/DDBJ whole genome shotgun (WGS) entry which is preliminary data.</text>
</comment>
<sequence length="203" mass="22547">MLNGEVYGNIVPSRGLKQGDQLSPYIFLICVEGRSDKCLKTMRKPRGQGVELTLHALWDYQKLISALWKLLKWMPPDQGWYKINCKMVNDYGKGRIGVGIVIRNASSRVMASRSLLIGTGVDMWDVNALAILKSIHFSSECGLSPFIIETDVKTVVNLVKDSSHLSSSRGALIFDIASLLADREGSSMDWVHARISQNHLSSP</sequence>
<dbReference type="EMBL" id="JANJYI010000003">
    <property type="protein sequence ID" value="KAK2655161.1"/>
    <property type="molecule type" value="Genomic_DNA"/>
</dbReference>
<dbReference type="CDD" id="cd06222">
    <property type="entry name" value="RNase_H_like"/>
    <property type="match status" value="1"/>
</dbReference>
<dbReference type="InterPro" id="IPR044730">
    <property type="entry name" value="RNase_H-like_dom_plant"/>
</dbReference>
<organism evidence="2 3">
    <name type="scientific">Dipteronia dyeriana</name>
    <dbReference type="NCBI Taxonomy" id="168575"/>
    <lineage>
        <taxon>Eukaryota</taxon>
        <taxon>Viridiplantae</taxon>
        <taxon>Streptophyta</taxon>
        <taxon>Embryophyta</taxon>
        <taxon>Tracheophyta</taxon>
        <taxon>Spermatophyta</taxon>
        <taxon>Magnoliopsida</taxon>
        <taxon>eudicotyledons</taxon>
        <taxon>Gunneridae</taxon>
        <taxon>Pentapetalae</taxon>
        <taxon>rosids</taxon>
        <taxon>malvids</taxon>
        <taxon>Sapindales</taxon>
        <taxon>Sapindaceae</taxon>
        <taxon>Hippocastanoideae</taxon>
        <taxon>Acereae</taxon>
        <taxon>Dipteronia</taxon>
    </lineage>
</organism>
<evidence type="ECO:0000313" key="3">
    <source>
        <dbReference type="Proteomes" id="UP001280121"/>
    </source>
</evidence>
<dbReference type="GO" id="GO:0004523">
    <property type="term" value="F:RNA-DNA hybrid ribonuclease activity"/>
    <property type="evidence" value="ECO:0007669"/>
    <property type="project" value="InterPro"/>
</dbReference>
<keyword evidence="3" id="KW-1185">Reference proteome</keyword>
<gene>
    <name evidence="2" type="ORF">Ddye_008213</name>
</gene>
<evidence type="ECO:0000313" key="2">
    <source>
        <dbReference type="EMBL" id="KAK2655161.1"/>
    </source>
</evidence>
<dbReference type="Pfam" id="PF13456">
    <property type="entry name" value="RVT_3"/>
    <property type="match status" value="1"/>
</dbReference>